<dbReference type="Gene3D" id="2.120.10.30">
    <property type="entry name" value="TolB, C-terminal domain"/>
    <property type="match status" value="1"/>
</dbReference>
<evidence type="ECO:0000313" key="3">
    <source>
        <dbReference type="EMBL" id="ANE50656.1"/>
    </source>
</evidence>
<protein>
    <recommendedName>
        <fullName evidence="2">SMP-30/Gluconolactonase/LRE-like region domain-containing protein</fullName>
    </recommendedName>
</protein>
<dbReference type="InterPro" id="IPR051262">
    <property type="entry name" value="SMP-30/CGR1_Lactonase"/>
</dbReference>
<dbReference type="EMBL" id="CP011390">
    <property type="protein sequence ID" value="ANE50656.1"/>
    <property type="molecule type" value="Genomic_DNA"/>
</dbReference>
<reference evidence="4" key="1">
    <citation type="submission" date="2015-01" db="EMBL/GenBank/DDBJ databases">
        <title>Flavisolibacter sp./LCS9/ whole genome sequencing.</title>
        <authorList>
            <person name="Kim M.K."/>
            <person name="Srinivasan S."/>
            <person name="Lee J.-J."/>
        </authorList>
    </citation>
    <scope>NUCLEOTIDE SEQUENCE [LARGE SCALE GENOMIC DNA]</scope>
    <source>
        <strain evidence="4">LCS9</strain>
    </source>
</reference>
<dbReference type="AlphaFoldDB" id="A0A172TUJ3"/>
<dbReference type="Proteomes" id="UP000077177">
    <property type="component" value="Chromosome"/>
</dbReference>
<dbReference type="GO" id="GO:0016787">
    <property type="term" value="F:hydrolase activity"/>
    <property type="evidence" value="ECO:0007669"/>
    <property type="project" value="UniProtKB-KW"/>
</dbReference>
<gene>
    <name evidence="3" type="ORF">SY85_09215</name>
</gene>
<proteinExistence type="predicted"/>
<dbReference type="PANTHER" id="PTHR47572">
    <property type="entry name" value="LIPOPROTEIN-RELATED"/>
    <property type="match status" value="1"/>
</dbReference>
<keyword evidence="1" id="KW-0378">Hydrolase</keyword>
<dbReference type="PATRIC" id="fig|1492898.3.peg.1984"/>
<evidence type="ECO:0000259" key="2">
    <source>
        <dbReference type="Pfam" id="PF08450"/>
    </source>
</evidence>
<feature type="domain" description="SMP-30/Gluconolactonase/LRE-like region" evidence="2">
    <location>
        <begin position="33"/>
        <end position="283"/>
    </location>
</feature>
<dbReference type="InterPro" id="IPR011042">
    <property type="entry name" value="6-blade_b-propeller_TolB-like"/>
</dbReference>
<evidence type="ECO:0000256" key="1">
    <source>
        <dbReference type="ARBA" id="ARBA00022801"/>
    </source>
</evidence>
<dbReference type="SUPFAM" id="SSF63829">
    <property type="entry name" value="Calcium-dependent phosphotriesterase"/>
    <property type="match status" value="1"/>
</dbReference>
<dbReference type="OrthoDB" id="241638at2"/>
<evidence type="ECO:0000313" key="4">
    <source>
        <dbReference type="Proteomes" id="UP000077177"/>
    </source>
</evidence>
<dbReference type="InterPro" id="IPR013658">
    <property type="entry name" value="SGL"/>
</dbReference>
<name>A0A172TUJ3_9BACT</name>
<dbReference type="STRING" id="1492898.SY85_09215"/>
<dbReference type="KEGG" id="fla:SY85_09215"/>
<organism evidence="3 4">
    <name type="scientific">Flavisolibacter tropicus</name>
    <dbReference type="NCBI Taxonomy" id="1492898"/>
    <lineage>
        <taxon>Bacteria</taxon>
        <taxon>Pseudomonadati</taxon>
        <taxon>Bacteroidota</taxon>
        <taxon>Chitinophagia</taxon>
        <taxon>Chitinophagales</taxon>
        <taxon>Chitinophagaceae</taxon>
        <taxon>Flavisolibacter</taxon>
    </lineage>
</organism>
<reference evidence="3 4" key="2">
    <citation type="journal article" date="2016" name="Int. J. Syst. Evol. Microbiol.">
        <title>Flavisolibacter tropicus sp. nov., isolated from tropical soil.</title>
        <authorList>
            <person name="Lee J.J."/>
            <person name="Kang M.S."/>
            <person name="Kim G.S."/>
            <person name="Lee C.S."/>
            <person name="Lim S."/>
            <person name="Lee J."/>
            <person name="Roh S.H."/>
            <person name="Kang H."/>
            <person name="Ha J.M."/>
            <person name="Bae S."/>
            <person name="Jung H.Y."/>
            <person name="Kim M.K."/>
        </authorList>
    </citation>
    <scope>NUCLEOTIDE SEQUENCE [LARGE SCALE GENOMIC DNA]</scope>
    <source>
        <strain evidence="3 4">LCS9</strain>
    </source>
</reference>
<dbReference type="Pfam" id="PF08450">
    <property type="entry name" value="SGL"/>
    <property type="match status" value="1"/>
</dbReference>
<dbReference type="PANTHER" id="PTHR47572:SF4">
    <property type="entry name" value="LACTONASE DRP35"/>
    <property type="match status" value="1"/>
</dbReference>
<accession>A0A172TUJ3</accession>
<keyword evidence="4" id="KW-1185">Reference proteome</keyword>
<sequence>MATHPALTIYRPELTDFINTAFEIELLDDSCSFSEGPVWNTEGYYLFSDIPLNSIYKVSPDQPKQKYIVASGCTLLDTSFLSEQIGSNGLTYDREGNLLVCQHGNGAIGRYDGKEVQPLIASYNDKRFNSPNDIVAHNDGTVFFTDPPYGLKDQKLVPASFQPLAGVYVWRNGEVVLIEDNLHYPNGVCLSPNQDVLYCCSNKPFEKLVLAFDAHSWKFLKIAAQENSDGIKCDPNGNLYLCSKEGILILDREGNRLGKIELPTIPANACWGGAEGNDLLITARQNIFLIRQLLKSR</sequence>
<dbReference type="RefSeq" id="WP_066403824.1">
    <property type="nucleotide sequence ID" value="NZ_CP011390.1"/>
</dbReference>